<dbReference type="EMBL" id="LCZI01000476">
    <property type="protein sequence ID" value="KKZ66466.1"/>
    <property type="molecule type" value="Genomic_DNA"/>
</dbReference>
<dbReference type="InterPro" id="IPR050145">
    <property type="entry name" value="Centrin_CML-like"/>
</dbReference>
<keyword evidence="2" id="KW-0106">Calcium</keyword>
<dbReference type="AlphaFoldDB" id="A0A0G2JAX0"/>
<evidence type="ECO:0000256" key="3">
    <source>
        <dbReference type="SAM" id="MobiDB-lite"/>
    </source>
</evidence>
<proteinExistence type="predicted"/>
<dbReference type="OrthoDB" id="26525at2759"/>
<gene>
    <name evidence="4" type="ORF">EMCG_07801</name>
</gene>
<dbReference type="Proteomes" id="UP000034164">
    <property type="component" value="Unassembled WGS sequence"/>
</dbReference>
<comment type="caution">
    <text evidence="4">The sequence shown here is derived from an EMBL/GenBank/DDBJ whole genome shotgun (WGS) entry which is preliminary data.</text>
</comment>
<evidence type="ECO:0000256" key="1">
    <source>
        <dbReference type="ARBA" id="ARBA00022737"/>
    </source>
</evidence>
<dbReference type="VEuPathDB" id="FungiDB:EMCG_07801"/>
<organism evidence="4 5">
    <name type="scientific">[Emmonsia] crescens</name>
    <dbReference type="NCBI Taxonomy" id="73230"/>
    <lineage>
        <taxon>Eukaryota</taxon>
        <taxon>Fungi</taxon>
        <taxon>Dikarya</taxon>
        <taxon>Ascomycota</taxon>
        <taxon>Pezizomycotina</taxon>
        <taxon>Eurotiomycetes</taxon>
        <taxon>Eurotiomycetidae</taxon>
        <taxon>Onygenales</taxon>
        <taxon>Ajellomycetaceae</taxon>
        <taxon>Emergomyces</taxon>
    </lineage>
</organism>
<name>A0A0G2JAX0_9EURO</name>
<evidence type="ECO:0000313" key="4">
    <source>
        <dbReference type="EMBL" id="KKZ66466.1"/>
    </source>
</evidence>
<sequence>MDMLRIYVDFEYPRLLSYIRQTGDGELLQFNILNMPPKRRGAPSSSTGPREKRTRQSKLAKENDITGDEEAEIKEAFHLFSTKSDEYPTEKEGVIKTQDVRRALIALGLPPADQKELTSILSAVDPTSAGLVTYEPFLSVCALKLHSRSEDAISTEVEHAYRLFTRGAAGPISVAHLRKVARDLKEDVSDELLRDMVREANGGDGLHAGVSLEQFREVMVRAGVF</sequence>
<dbReference type="FunFam" id="1.10.238.10:FF:000001">
    <property type="entry name" value="Calmodulin 1"/>
    <property type="match status" value="1"/>
</dbReference>
<evidence type="ECO:0000256" key="2">
    <source>
        <dbReference type="ARBA" id="ARBA00022837"/>
    </source>
</evidence>
<keyword evidence="1" id="KW-0677">Repeat</keyword>
<dbReference type="PANTHER" id="PTHR23050">
    <property type="entry name" value="CALCIUM BINDING PROTEIN"/>
    <property type="match status" value="1"/>
</dbReference>
<feature type="region of interest" description="Disordered" evidence="3">
    <location>
        <begin position="33"/>
        <end position="66"/>
    </location>
</feature>
<protein>
    <recommendedName>
        <fullName evidence="6">EF-hand domain-containing protein</fullName>
    </recommendedName>
</protein>
<evidence type="ECO:0000313" key="5">
    <source>
        <dbReference type="Proteomes" id="UP000034164"/>
    </source>
</evidence>
<accession>A0A0G2JAX0</accession>
<dbReference type="SUPFAM" id="SSF47473">
    <property type="entry name" value="EF-hand"/>
    <property type="match status" value="1"/>
</dbReference>
<reference evidence="5" key="1">
    <citation type="journal article" date="2015" name="PLoS Genet.">
        <title>The dynamic genome and transcriptome of the human fungal pathogen Blastomyces and close relative Emmonsia.</title>
        <authorList>
            <person name="Munoz J.F."/>
            <person name="Gauthier G.M."/>
            <person name="Desjardins C.A."/>
            <person name="Gallo J.E."/>
            <person name="Holder J."/>
            <person name="Sullivan T.D."/>
            <person name="Marty A.J."/>
            <person name="Carmen J.C."/>
            <person name="Chen Z."/>
            <person name="Ding L."/>
            <person name="Gujja S."/>
            <person name="Magrini V."/>
            <person name="Misas E."/>
            <person name="Mitreva M."/>
            <person name="Priest M."/>
            <person name="Saif S."/>
            <person name="Whiston E.A."/>
            <person name="Young S."/>
            <person name="Zeng Q."/>
            <person name="Goldman W.E."/>
            <person name="Mardis E.R."/>
            <person name="Taylor J.W."/>
            <person name="McEwen J.G."/>
            <person name="Clay O.K."/>
            <person name="Klein B.S."/>
            <person name="Cuomo C.A."/>
        </authorList>
    </citation>
    <scope>NUCLEOTIDE SEQUENCE [LARGE SCALE GENOMIC DNA]</scope>
    <source>
        <strain evidence="5">UAMH 3008</strain>
    </source>
</reference>
<dbReference type="Gene3D" id="1.10.238.10">
    <property type="entry name" value="EF-hand"/>
    <property type="match status" value="2"/>
</dbReference>
<evidence type="ECO:0008006" key="6">
    <source>
        <dbReference type="Google" id="ProtNLM"/>
    </source>
</evidence>
<dbReference type="InterPro" id="IPR011992">
    <property type="entry name" value="EF-hand-dom_pair"/>
</dbReference>